<dbReference type="EMBL" id="FNQC01000006">
    <property type="protein sequence ID" value="SDZ12317.1"/>
    <property type="molecule type" value="Genomic_DNA"/>
</dbReference>
<organism evidence="1 2">
    <name type="scientific">Rhodonellum ikkaensis</name>
    <dbReference type="NCBI Taxonomy" id="336829"/>
    <lineage>
        <taxon>Bacteria</taxon>
        <taxon>Pseudomonadati</taxon>
        <taxon>Bacteroidota</taxon>
        <taxon>Cytophagia</taxon>
        <taxon>Cytophagales</taxon>
        <taxon>Cytophagaceae</taxon>
        <taxon>Rhodonellum</taxon>
    </lineage>
</organism>
<accession>A0A1H3QG31</accession>
<dbReference type="InterPro" id="IPR008969">
    <property type="entry name" value="CarboxyPept-like_regulatory"/>
</dbReference>
<evidence type="ECO:0000313" key="1">
    <source>
        <dbReference type="EMBL" id="SDZ12317.1"/>
    </source>
</evidence>
<sequence>MKIKPTHIVLFTFFALLFLGMEKTQAQDQKERKVIQLSGIILNSDSTDAVPGVNVYVPKKGRGTSSGRFGYFSMPVLEGDSVVFSFIGLKRQTYVVPKQMVDDKISLILTMQDDEITLAEIEVMPYPTEDEFKRAVLAMNYEAPMSIDSRGNLSPATLLRWAENMPASGNENFRGFQQGQVMQIQDRYGPRPFRLLDPFAWSQFIQSIKRGDLKKKD</sequence>
<proteinExistence type="predicted"/>
<dbReference type="Pfam" id="PF13715">
    <property type="entry name" value="CarbopepD_reg_2"/>
    <property type="match status" value="1"/>
</dbReference>
<comment type="caution">
    <text evidence="1">The sequence shown here is derived from an EMBL/GenBank/DDBJ whole genome shotgun (WGS) entry which is preliminary data.</text>
</comment>
<reference evidence="1 2" key="1">
    <citation type="submission" date="2016-10" db="EMBL/GenBank/DDBJ databases">
        <authorList>
            <person name="Varghese N."/>
            <person name="Submissions S."/>
        </authorList>
    </citation>
    <scope>NUCLEOTIDE SEQUENCE [LARGE SCALE GENOMIC DNA]</scope>
    <source>
        <strain evidence="1 2">DSM 17997</strain>
    </source>
</reference>
<keyword evidence="2" id="KW-1185">Reference proteome</keyword>
<protein>
    <submittedName>
        <fullName evidence="1">CarboxypepD_reg-like domain-containing protein</fullName>
    </submittedName>
</protein>
<dbReference type="Proteomes" id="UP000199663">
    <property type="component" value="Unassembled WGS sequence"/>
</dbReference>
<name>A0A1H3QG31_9BACT</name>
<dbReference type="SUPFAM" id="SSF49464">
    <property type="entry name" value="Carboxypeptidase regulatory domain-like"/>
    <property type="match status" value="1"/>
</dbReference>
<evidence type="ECO:0000313" key="2">
    <source>
        <dbReference type="Proteomes" id="UP000199663"/>
    </source>
</evidence>
<gene>
    <name evidence="1" type="ORF">SAMN05444412_10670</name>
</gene>